<comment type="caution">
    <text evidence="2">The sequence shown here is derived from an EMBL/GenBank/DDBJ whole genome shotgun (WGS) entry which is preliminary data.</text>
</comment>
<proteinExistence type="predicted"/>
<dbReference type="GeneID" id="85385485"/>
<evidence type="ECO:0000256" key="1">
    <source>
        <dbReference type="SAM" id="MobiDB-lite"/>
    </source>
</evidence>
<dbReference type="EMBL" id="JAHMHS010000220">
    <property type="protein sequence ID" value="KAK1706932.1"/>
    <property type="molecule type" value="Genomic_DNA"/>
</dbReference>
<reference evidence="2" key="1">
    <citation type="submission" date="2021-12" db="EMBL/GenBank/DDBJ databases">
        <title>Comparative genomics, transcriptomics and evolutionary studies reveal genomic signatures of adaptation to plant cell wall in hemibiotrophic fungi.</title>
        <authorList>
            <consortium name="DOE Joint Genome Institute"/>
            <person name="Baroncelli R."/>
            <person name="Diaz J.F."/>
            <person name="Benocci T."/>
            <person name="Peng M."/>
            <person name="Battaglia E."/>
            <person name="Haridas S."/>
            <person name="Andreopoulos W."/>
            <person name="Labutti K."/>
            <person name="Pangilinan J."/>
            <person name="Floch G.L."/>
            <person name="Makela M.R."/>
            <person name="Henrissat B."/>
            <person name="Grigoriev I.V."/>
            <person name="Crouch J.A."/>
            <person name="De Vries R.P."/>
            <person name="Sukno S.A."/>
            <person name="Thon M.R."/>
        </authorList>
    </citation>
    <scope>NUCLEOTIDE SEQUENCE</scope>
    <source>
        <strain evidence="2">CBS 112980</strain>
    </source>
</reference>
<sequence length="153" mass="16657">MMRYVAVAPASFSRLTLCCLDAVSAKSNQLTGEGREVCGLRTGGGVITQSCCGVVLGQLLYFFCSILSDPLNALRTWTVSHSLPRLSNVSMFLVVKDLLEGPNDWIFQRCNLGLHHKDIIGHTDNGKQRKASESAELRADRDGGIDQGTSHHP</sequence>
<evidence type="ECO:0000313" key="3">
    <source>
        <dbReference type="Proteomes" id="UP001244207"/>
    </source>
</evidence>
<gene>
    <name evidence="2" type="ORF">BDZ83DRAFT_189791</name>
</gene>
<dbReference type="AlphaFoldDB" id="A0AAD8U7S0"/>
<keyword evidence="3" id="KW-1185">Reference proteome</keyword>
<dbReference type="RefSeq" id="XP_060357932.1">
    <property type="nucleotide sequence ID" value="XM_060501586.1"/>
</dbReference>
<protein>
    <submittedName>
        <fullName evidence="2">Uncharacterized protein</fullName>
    </submittedName>
</protein>
<organism evidence="2 3">
    <name type="scientific">Glomerella acutata</name>
    <name type="common">Colletotrichum acutatum</name>
    <dbReference type="NCBI Taxonomy" id="27357"/>
    <lineage>
        <taxon>Eukaryota</taxon>
        <taxon>Fungi</taxon>
        <taxon>Dikarya</taxon>
        <taxon>Ascomycota</taxon>
        <taxon>Pezizomycotina</taxon>
        <taxon>Sordariomycetes</taxon>
        <taxon>Hypocreomycetidae</taxon>
        <taxon>Glomerellales</taxon>
        <taxon>Glomerellaceae</taxon>
        <taxon>Colletotrichum</taxon>
        <taxon>Colletotrichum acutatum species complex</taxon>
    </lineage>
</organism>
<dbReference type="Proteomes" id="UP001244207">
    <property type="component" value="Unassembled WGS sequence"/>
</dbReference>
<feature type="region of interest" description="Disordered" evidence="1">
    <location>
        <begin position="123"/>
        <end position="153"/>
    </location>
</feature>
<feature type="compositionally biased region" description="Basic and acidic residues" evidence="1">
    <location>
        <begin position="123"/>
        <end position="144"/>
    </location>
</feature>
<evidence type="ECO:0000313" key="2">
    <source>
        <dbReference type="EMBL" id="KAK1706932.1"/>
    </source>
</evidence>
<name>A0AAD8U7S0_GLOAC</name>
<accession>A0AAD8U7S0</accession>